<evidence type="ECO:0000313" key="4">
    <source>
        <dbReference type="EMBL" id="TVW22141.1"/>
    </source>
</evidence>
<organism evidence="4 5">
    <name type="scientific">Streptococcus pneumoniae</name>
    <dbReference type="NCBI Taxonomy" id="1313"/>
    <lineage>
        <taxon>Bacteria</taxon>
        <taxon>Bacillati</taxon>
        <taxon>Bacillota</taxon>
        <taxon>Bacilli</taxon>
        <taxon>Lactobacillales</taxon>
        <taxon>Streptococcaceae</taxon>
        <taxon>Streptococcus</taxon>
    </lineage>
</organism>
<dbReference type="InterPro" id="IPR044068">
    <property type="entry name" value="CB"/>
</dbReference>
<dbReference type="InterPro" id="IPR010998">
    <property type="entry name" value="Integrase_recombinase_N"/>
</dbReference>
<evidence type="ECO:0000259" key="3">
    <source>
        <dbReference type="PROSITE" id="PS51900"/>
    </source>
</evidence>
<dbReference type="PROSITE" id="PS51900">
    <property type="entry name" value="CB"/>
    <property type="match status" value="1"/>
</dbReference>
<dbReference type="EMBL" id="VMVH01000303">
    <property type="protein sequence ID" value="TVW22141.1"/>
    <property type="molecule type" value="Genomic_DNA"/>
</dbReference>
<proteinExistence type="predicted"/>
<evidence type="ECO:0000256" key="2">
    <source>
        <dbReference type="PROSITE-ProRule" id="PRU01248"/>
    </source>
</evidence>
<sequence length="195" mass="22552">MSEKRRDNKGRILKTGESQRKDGRYLYKYIDSFGEPQFVYSWKLVATDRVPAGKRDCISLREKIAELQKDIHDGIDVVGKKMTLCQLYAKQNAQRPKVRKNTGAGRKYLMDILKKDKLGVRSIDSIKPSDAKEWAIRMSENGYAYQTINNYKRSLKASFYIAIQDDCVRKNPFDFQLKAVLDDDTVPKTVLTEDQ</sequence>
<dbReference type="Proteomes" id="UP000318940">
    <property type="component" value="Unassembled WGS sequence"/>
</dbReference>
<dbReference type="SUPFAM" id="SSF54171">
    <property type="entry name" value="DNA-binding domain"/>
    <property type="match status" value="1"/>
</dbReference>
<dbReference type="GO" id="GO:0008907">
    <property type="term" value="F:integrase activity"/>
    <property type="evidence" value="ECO:0007669"/>
    <property type="project" value="InterPro"/>
</dbReference>
<name>A0A8B5XHS9_STREE</name>
<dbReference type="InterPro" id="IPR004191">
    <property type="entry name" value="Integrase_Tn916-type_DNA-bd_N"/>
</dbReference>
<dbReference type="GO" id="GO:0003677">
    <property type="term" value="F:DNA binding"/>
    <property type="evidence" value="ECO:0007669"/>
    <property type="project" value="UniProtKB-UniRule"/>
</dbReference>
<accession>A0A8B5XHS9</accession>
<dbReference type="Gene3D" id="3.30.160.60">
    <property type="entry name" value="Classic Zinc Finger"/>
    <property type="match status" value="1"/>
</dbReference>
<evidence type="ECO:0000313" key="5">
    <source>
        <dbReference type="Proteomes" id="UP000318940"/>
    </source>
</evidence>
<protein>
    <submittedName>
        <fullName evidence="4">Site-specific integrase</fullName>
    </submittedName>
</protein>
<comment type="caution">
    <text evidence="4">The sequence shown here is derived from an EMBL/GenBank/DDBJ whole genome shotgun (WGS) entry which is preliminary data.</text>
</comment>
<keyword evidence="1 2" id="KW-0238">DNA-binding</keyword>
<gene>
    <name evidence="4" type="ORF">AZK02_12375</name>
</gene>
<dbReference type="SUPFAM" id="SSF56349">
    <property type="entry name" value="DNA breaking-rejoining enzymes"/>
    <property type="match status" value="1"/>
</dbReference>
<dbReference type="InterPro" id="IPR016177">
    <property type="entry name" value="DNA-bd_dom_sf"/>
</dbReference>
<dbReference type="Gene3D" id="1.10.150.130">
    <property type="match status" value="1"/>
</dbReference>
<dbReference type="AlphaFoldDB" id="A0A8B5XHS9"/>
<feature type="non-terminal residue" evidence="4">
    <location>
        <position position="195"/>
    </location>
</feature>
<feature type="domain" description="Core-binding (CB)" evidence="3">
    <location>
        <begin position="79"/>
        <end position="163"/>
    </location>
</feature>
<dbReference type="Pfam" id="PF02920">
    <property type="entry name" value="Integrase_DNA"/>
    <property type="match status" value="1"/>
</dbReference>
<dbReference type="InterPro" id="IPR011010">
    <property type="entry name" value="DNA_brk_join_enz"/>
</dbReference>
<evidence type="ECO:0000256" key="1">
    <source>
        <dbReference type="ARBA" id="ARBA00023125"/>
    </source>
</evidence>
<reference evidence="4 5" key="1">
    <citation type="submission" date="2019-07" db="EMBL/GenBank/DDBJ databases">
        <authorList>
            <person name="Mohale T."/>
        </authorList>
    </citation>
    <scope>NUCLEOTIDE SEQUENCE [LARGE SCALE GENOMIC DNA]</scope>
    <source>
        <strain evidence="4 5">NTPn 189</strain>
    </source>
</reference>